<reference evidence="2" key="1">
    <citation type="journal article" date="2022" name="bioRxiv">
        <title>Sequencing and chromosome-scale assembly of the giantPleurodeles waltlgenome.</title>
        <authorList>
            <person name="Brown T."/>
            <person name="Elewa A."/>
            <person name="Iarovenko S."/>
            <person name="Subramanian E."/>
            <person name="Araus A.J."/>
            <person name="Petzold A."/>
            <person name="Susuki M."/>
            <person name="Suzuki K.-i.T."/>
            <person name="Hayashi T."/>
            <person name="Toyoda A."/>
            <person name="Oliveira C."/>
            <person name="Osipova E."/>
            <person name="Leigh N.D."/>
            <person name="Simon A."/>
            <person name="Yun M.H."/>
        </authorList>
    </citation>
    <scope>NUCLEOTIDE SEQUENCE</scope>
    <source>
        <strain evidence="2">20211129_DDA</strain>
        <tissue evidence="2">Liver</tissue>
    </source>
</reference>
<dbReference type="AlphaFoldDB" id="A0AAV7PY41"/>
<feature type="non-terminal residue" evidence="2">
    <location>
        <position position="1"/>
    </location>
</feature>
<feature type="non-terminal residue" evidence="2">
    <location>
        <position position="57"/>
    </location>
</feature>
<sequence>SHHEEFQTGFTHNALECYVVSEEHKCYGIQTEQHQLFLLYKPDVPTFGLRSTATKTL</sequence>
<organism evidence="2 3">
    <name type="scientific">Pleurodeles waltl</name>
    <name type="common">Iberian ribbed newt</name>
    <dbReference type="NCBI Taxonomy" id="8319"/>
    <lineage>
        <taxon>Eukaryota</taxon>
        <taxon>Metazoa</taxon>
        <taxon>Chordata</taxon>
        <taxon>Craniata</taxon>
        <taxon>Vertebrata</taxon>
        <taxon>Euteleostomi</taxon>
        <taxon>Amphibia</taxon>
        <taxon>Batrachia</taxon>
        <taxon>Caudata</taxon>
        <taxon>Salamandroidea</taxon>
        <taxon>Salamandridae</taxon>
        <taxon>Pleurodelinae</taxon>
        <taxon>Pleurodeles</taxon>
    </lineage>
</organism>
<evidence type="ECO:0000313" key="2">
    <source>
        <dbReference type="EMBL" id="KAJ1131869.1"/>
    </source>
</evidence>
<dbReference type="GO" id="GO:0016192">
    <property type="term" value="P:vesicle-mediated transport"/>
    <property type="evidence" value="ECO:0007669"/>
    <property type="project" value="InterPro"/>
</dbReference>
<dbReference type="Pfam" id="PF19038">
    <property type="entry name" value="Fuz_longin_3"/>
    <property type="match status" value="1"/>
</dbReference>
<gene>
    <name evidence="2" type="ORF">NDU88_010200</name>
</gene>
<feature type="domain" description="FUZ/MON1/HPS1 third Longin" evidence="1">
    <location>
        <begin position="9"/>
        <end position="57"/>
    </location>
</feature>
<name>A0AAV7PY41_PLEWA</name>
<evidence type="ECO:0000313" key="3">
    <source>
        <dbReference type="Proteomes" id="UP001066276"/>
    </source>
</evidence>
<dbReference type="InterPro" id="IPR043970">
    <property type="entry name" value="FUZ/MON1/HPS1_longin_3"/>
</dbReference>
<dbReference type="Proteomes" id="UP001066276">
    <property type="component" value="Chromosome 7"/>
</dbReference>
<comment type="caution">
    <text evidence="2">The sequence shown here is derived from an EMBL/GenBank/DDBJ whole genome shotgun (WGS) entry which is preliminary data.</text>
</comment>
<evidence type="ECO:0000259" key="1">
    <source>
        <dbReference type="Pfam" id="PF19038"/>
    </source>
</evidence>
<keyword evidence="3" id="KW-1185">Reference proteome</keyword>
<accession>A0AAV7PY41</accession>
<dbReference type="EMBL" id="JANPWB010000011">
    <property type="protein sequence ID" value="KAJ1131869.1"/>
    <property type="molecule type" value="Genomic_DNA"/>
</dbReference>
<protein>
    <recommendedName>
        <fullName evidence="1">FUZ/MON1/HPS1 third Longin domain-containing protein</fullName>
    </recommendedName>
</protein>
<proteinExistence type="predicted"/>